<dbReference type="AlphaFoldDB" id="A0A915KBX0"/>
<evidence type="ECO:0000313" key="1">
    <source>
        <dbReference type="Proteomes" id="UP000887565"/>
    </source>
</evidence>
<accession>A0A915KBX0</accession>
<organism evidence="1 2">
    <name type="scientific">Romanomermis culicivorax</name>
    <name type="common">Nematode worm</name>
    <dbReference type="NCBI Taxonomy" id="13658"/>
    <lineage>
        <taxon>Eukaryota</taxon>
        <taxon>Metazoa</taxon>
        <taxon>Ecdysozoa</taxon>
        <taxon>Nematoda</taxon>
        <taxon>Enoplea</taxon>
        <taxon>Dorylaimia</taxon>
        <taxon>Mermithida</taxon>
        <taxon>Mermithoidea</taxon>
        <taxon>Mermithidae</taxon>
        <taxon>Romanomermis</taxon>
    </lineage>
</organism>
<name>A0A915KBX0_ROMCU</name>
<proteinExistence type="predicted"/>
<evidence type="ECO:0000313" key="2">
    <source>
        <dbReference type="WBParaSite" id="nRc.2.0.1.t35596-RA"/>
    </source>
</evidence>
<dbReference type="Proteomes" id="UP000887565">
    <property type="component" value="Unplaced"/>
</dbReference>
<dbReference type="WBParaSite" id="nRc.2.0.1.t35596-RA">
    <property type="protein sequence ID" value="nRc.2.0.1.t35596-RA"/>
    <property type="gene ID" value="nRc.2.0.1.g35596"/>
</dbReference>
<keyword evidence="1" id="KW-1185">Reference proteome</keyword>
<sequence>MLHDKAERFKNQSVGDPLCSVGTGKAVNSSKLNEKFIFQGLKSNLQALSGKISNKLSNI</sequence>
<protein>
    <submittedName>
        <fullName evidence="2">Uncharacterized protein</fullName>
    </submittedName>
</protein>
<reference evidence="2" key="1">
    <citation type="submission" date="2022-11" db="UniProtKB">
        <authorList>
            <consortium name="WormBaseParasite"/>
        </authorList>
    </citation>
    <scope>IDENTIFICATION</scope>
</reference>